<dbReference type="PANTHER" id="PTHR37524">
    <property type="entry name" value="RIBOSOMAL RNA LARGE SUBUNIT METHYLTRANSFERASE M"/>
    <property type="match status" value="1"/>
</dbReference>
<dbReference type="Proteomes" id="UP000293142">
    <property type="component" value="Unassembled WGS sequence"/>
</dbReference>
<keyword evidence="3" id="KW-0489">Methyltransferase</keyword>
<feature type="domain" description="Ribosomal RNA methyltransferase FtsJ" evidence="2">
    <location>
        <begin position="192"/>
        <end position="282"/>
    </location>
</feature>
<dbReference type="EMBL" id="SIRE01000005">
    <property type="protein sequence ID" value="TBL80238.1"/>
    <property type="molecule type" value="Genomic_DNA"/>
</dbReference>
<keyword evidence="4" id="KW-1185">Reference proteome</keyword>
<dbReference type="SUPFAM" id="SSF53335">
    <property type="entry name" value="S-adenosyl-L-methionine-dependent methyltransferases"/>
    <property type="match status" value="1"/>
</dbReference>
<keyword evidence="3" id="KW-0808">Transferase</keyword>
<accession>A0A4Q9DTK3</accession>
<protein>
    <submittedName>
        <fullName evidence="3">Methyltransferase domain-containing protein</fullName>
    </submittedName>
</protein>
<dbReference type="RefSeq" id="WP_131012653.1">
    <property type="nucleotide sequence ID" value="NZ_SIRE01000005.1"/>
</dbReference>
<proteinExistence type="predicted"/>
<evidence type="ECO:0000256" key="1">
    <source>
        <dbReference type="SAM" id="MobiDB-lite"/>
    </source>
</evidence>
<dbReference type="AlphaFoldDB" id="A0A4Q9DTK3"/>
<dbReference type="InterPro" id="IPR029063">
    <property type="entry name" value="SAM-dependent_MTases_sf"/>
</dbReference>
<dbReference type="InterPro" id="IPR002877">
    <property type="entry name" value="RNA_MeTrfase_FtsJ_dom"/>
</dbReference>
<feature type="region of interest" description="Disordered" evidence="1">
    <location>
        <begin position="1"/>
        <end position="22"/>
    </location>
</feature>
<gene>
    <name evidence="3" type="ORF">EYB31_07415</name>
</gene>
<dbReference type="OrthoDB" id="154490at2"/>
<name>A0A4Q9DTK3_9BACL</name>
<dbReference type="Gene3D" id="3.40.50.150">
    <property type="entry name" value="Vaccinia Virus protein VP39"/>
    <property type="match status" value="1"/>
</dbReference>
<evidence type="ECO:0000259" key="2">
    <source>
        <dbReference type="Pfam" id="PF01728"/>
    </source>
</evidence>
<feature type="compositionally biased region" description="Polar residues" evidence="1">
    <location>
        <begin position="10"/>
        <end position="22"/>
    </location>
</feature>
<organism evidence="3 4">
    <name type="scientific">Paenibacillus thalictri</name>
    <dbReference type="NCBI Taxonomy" id="2527873"/>
    <lineage>
        <taxon>Bacteria</taxon>
        <taxon>Bacillati</taxon>
        <taxon>Bacillota</taxon>
        <taxon>Bacilli</taxon>
        <taxon>Bacillales</taxon>
        <taxon>Paenibacillaceae</taxon>
        <taxon>Paenibacillus</taxon>
    </lineage>
</organism>
<evidence type="ECO:0000313" key="4">
    <source>
        <dbReference type="Proteomes" id="UP000293142"/>
    </source>
</evidence>
<evidence type="ECO:0000313" key="3">
    <source>
        <dbReference type="EMBL" id="TBL80238.1"/>
    </source>
</evidence>
<dbReference type="GO" id="GO:0032259">
    <property type="term" value="P:methylation"/>
    <property type="evidence" value="ECO:0007669"/>
    <property type="project" value="UniProtKB-KW"/>
</dbReference>
<dbReference type="GO" id="GO:0008168">
    <property type="term" value="F:methyltransferase activity"/>
    <property type="evidence" value="ECO:0007669"/>
    <property type="project" value="UniProtKB-KW"/>
</dbReference>
<dbReference type="PANTHER" id="PTHR37524:SF2">
    <property type="entry name" value="RIBOSOMAL RNA METHYLTRANSFERASE FTSJ DOMAIN-CONTAINING PROTEIN"/>
    <property type="match status" value="1"/>
</dbReference>
<comment type="caution">
    <text evidence="3">The sequence shown here is derived from an EMBL/GenBank/DDBJ whole genome shotgun (WGS) entry which is preliminary data.</text>
</comment>
<reference evidence="3 4" key="1">
    <citation type="submission" date="2019-02" db="EMBL/GenBank/DDBJ databases">
        <title>Paenibacillus sp. nov., isolated from surface-sterilized tissue of Thalictrum simplex L.</title>
        <authorList>
            <person name="Tuo L."/>
        </authorList>
    </citation>
    <scope>NUCLEOTIDE SEQUENCE [LARGE SCALE GENOMIC DNA]</scope>
    <source>
        <strain evidence="3 4">N2SHLJ1</strain>
    </source>
</reference>
<sequence length="350" mass="39250">MDSLKHTEPDQGTTFIGTSNHGFGTQAQEELRRLFPKAAFTTIVPTEIYMFTVPESKKTVTDHIKLNEPVFVRHIQPVDAQFELDGTAADLSKLQETVRSQLHIPQGFKIAVQARKLDGASLAYTPFNCKEAIDEVIVRECKSEPVVKDPDFIVSVFLTDRAAYVGVSAPEDNLSDWAGGAIRFQKEEGQISRAKFKLLEAERRFGLDYSRYRTALDIGAAPGGWTSLLLERGCSVTAVDPARLDAQLLKHPKLTYLAKNAGDVTFKQDAFELLVCDMSWSPRQMAQLVKQLLYALKSGGTAIITIKLMHKKAFQTMRDIVEALSPELQLQQAKQLFHNREELTMFFIKL</sequence>
<dbReference type="CDD" id="cd02440">
    <property type="entry name" value="AdoMet_MTases"/>
    <property type="match status" value="1"/>
</dbReference>
<dbReference type="Pfam" id="PF01728">
    <property type="entry name" value="FtsJ"/>
    <property type="match status" value="1"/>
</dbReference>